<organism evidence="2">
    <name type="scientific">uncultured Sphingomonadaceae bacterium</name>
    <dbReference type="NCBI Taxonomy" id="169976"/>
    <lineage>
        <taxon>Bacteria</taxon>
        <taxon>Pseudomonadati</taxon>
        <taxon>Pseudomonadota</taxon>
        <taxon>Alphaproteobacteria</taxon>
        <taxon>Sphingomonadales</taxon>
        <taxon>Sphingomonadaceae</taxon>
        <taxon>environmental samples</taxon>
    </lineage>
</organism>
<evidence type="ECO:0000256" key="1">
    <source>
        <dbReference type="SAM" id="MobiDB-lite"/>
    </source>
</evidence>
<feature type="compositionally biased region" description="Low complexity" evidence="1">
    <location>
        <begin position="77"/>
        <end position="102"/>
    </location>
</feature>
<protein>
    <submittedName>
        <fullName evidence="2">Uncharacterized protein</fullName>
    </submittedName>
</protein>
<dbReference type="EMBL" id="CADCVX010000255">
    <property type="protein sequence ID" value="CAA9504608.1"/>
    <property type="molecule type" value="Genomic_DNA"/>
</dbReference>
<reference evidence="2" key="1">
    <citation type="submission" date="2020-02" db="EMBL/GenBank/DDBJ databases">
        <authorList>
            <person name="Meier V. D."/>
        </authorList>
    </citation>
    <scope>NUCLEOTIDE SEQUENCE</scope>
    <source>
        <strain evidence="2">AVDCRST_MAG91</strain>
    </source>
</reference>
<dbReference type="AlphaFoldDB" id="A0A6J4ST04"/>
<feature type="region of interest" description="Disordered" evidence="1">
    <location>
        <begin position="77"/>
        <end position="111"/>
    </location>
</feature>
<sequence length="211" mass="22086">MRYHPGVFTALGASLLPLLPAAAQSPRPPAPAGSGRSAQMEAMSAELEAARAEIQAQRRALEAQEARLRALESRIESAATATPPSATPPSSGTAVASAAAPPGDQPGPIERVGEGPVELELPTVAVLGEQGSVVTRAGQITVETSLEYARADRNRFLFRGIGAAEVVLIGLFDISESRQDILTATAGLRYGITDRLELGVRVPYVYRSDST</sequence>
<accession>A0A6J4ST04</accession>
<evidence type="ECO:0000313" key="2">
    <source>
        <dbReference type="EMBL" id="CAA9504608.1"/>
    </source>
</evidence>
<name>A0A6J4ST04_9SPHN</name>
<gene>
    <name evidence="2" type="ORF">AVDCRST_MAG91-1250</name>
</gene>
<feature type="non-terminal residue" evidence="2">
    <location>
        <position position="211"/>
    </location>
</feature>
<proteinExistence type="predicted"/>